<proteinExistence type="predicted"/>
<comment type="caution">
    <text evidence="5">The sequence shown here is derived from an EMBL/GenBank/DDBJ whole genome shotgun (WGS) entry which is preliminary data.</text>
</comment>
<dbReference type="OrthoDB" id="107621at2759"/>
<reference evidence="5 6" key="1">
    <citation type="submission" date="2018-01" db="EMBL/GenBank/DDBJ databases">
        <title>Draft genome of the strawberry crown rot pathogen Phytophthora cactorum.</title>
        <authorList>
            <person name="Armitage A.D."/>
            <person name="Lysoe E."/>
            <person name="Nellist C.F."/>
            <person name="Harrison R.J."/>
            <person name="Brurberg M.B."/>
        </authorList>
    </citation>
    <scope>NUCLEOTIDE SEQUENCE [LARGE SCALE GENOMIC DNA]</scope>
    <source>
        <strain evidence="5 6">10300</strain>
    </source>
</reference>
<dbReference type="VEuPathDB" id="FungiDB:PC110_g2642"/>
<keyword evidence="6" id="KW-1185">Reference proteome</keyword>
<evidence type="ECO:0000313" key="2">
    <source>
        <dbReference type="EMBL" id="KAG2929683.1"/>
    </source>
</evidence>
<dbReference type="EMBL" id="RCMK01000168">
    <property type="protein sequence ID" value="KAG2946001.1"/>
    <property type="molecule type" value="Genomic_DNA"/>
</dbReference>
<feature type="compositionally biased region" description="Polar residues" evidence="1">
    <location>
        <begin position="25"/>
        <end position="40"/>
    </location>
</feature>
<dbReference type="Proteomes" id="UP000774804">
    <property type="component" value="Unassembled WGS sequence"/>
</dbReference>
<evidence type="ECO:0000313" key="4">
    <source>
        <dbReference type="EMBL" id="KAG3224680.1"/>
    </source>
</evidence>
<dbReference type="EMBL" id="MJFZ01000035">
    <property type="protein sequence ID" value="RAW41184.1"/>
    <property type="molecule type" value="Genomic_DNA"/>
</dbReference>
<gene>
    <name evidence="5" type="ORF">PC110_g2642</name>
    <name evidence="2" type="ORF">PC115_g6772</name>
    <name evidence="3" type="ORF">PC117_g7988</name>
    <name evidence="4" type="ORF">PC129_g4686</name>
</gene>
<dbReference type="Proteomes" id="UP000251314">
    <property type="component" value="Unassembled WGS sequence"/>
</dbReference>
<evidence type="ECO:0000313" key="5">
    <source>
        <dbReference type="EMBL" id="RAW41184.1"/>
    </source>
</evidence>
<reference evidence="2" key="2">
    <citation type="submission" date="2018-10" db="EMBL/GenBank/DDBJ databases">
        <title>Effector identification in a new, highly contiguous assembly of the strawberry crown rot pathogen Phytophthora cactorum.</title>
        <authorList>
            <person name="Armitage A.D."/>
            <person name="Nellist C.F."/>
            <person name="Bates H."/>
            <person name="Vickerstaff R.J."/>
            <person name="Harrison R.J."/>
        </authorList>
    </citation>
    <scope>NUCLEOTIDE SEQUENCE</scope>
    <source>
        <strain evidence="2">4032</strain>
        <strain evidence="3">4040</strain>
        <strain evidence="4">P421</strain>
    </source>
</reference>
<dbReference type="Proteomes" id="UP000736787">
    <property type="component" value="Unassembled WGS sequence"/>
</dbReference>
<sequence>MGARPGSRDKEIGAGENAGGACDLQCTSEENFPGHPSSSIPDVIDLTALEAESVSSRENAGVHFEDSGSADLVGNAVDVGEGVAQEKAASQCDKGVDTYNETDVSSPTDRDLLKADGYVKPIPTWWMRSAGAWRAPRSRNRRHQAKCGVTRSGTAIYHAHSLKARKVQTLLRLPGVL</sequence>
<evidence type="ECO:0000313" key="3">
    <source>
        <dbReference type="EMBL" id="KAG2946001.1"/>
    </source>
</evidence>
<dbReference type="EMBL" id="RCMI01000154">
    <property type="protein sequence ID" value="KAG2929683.1"/>
    <property type="molecule type" value="Genomic_DNA"/>
</dbReference>
<organism evidence="5 6">
    <name type="scientific">Phytophthora cactorum</name>
    <dbReference type="NCBI Taxonomy" id="29920"/>
    <lineage>
        <taxon>Eukaryota</taxon>
        <taxon>Sar</taxon>
        <taxon>Stramenopiles</taxon>
        <taxon>Oomycota</taxon>
        <taxon>Peronosporomycetes</taxon>
        <taxon>Peronosporales</taxon>
        <taxon>Peronosporaceae</taxon>
        <taxon>Phytophthora</taxon>
    </lineage>
</organism>
<feature type="compositionally biased region" description="Basic and acidic residues" evidence="1">
    <location>
        <begin position="1"/>
        <end position="13"/>
    </location>
</feature>
<dbReference type="Proteomes" id="UP000760860">
    <property type="component" value="Unassembled WGS sequence"/>
</dbReference>
<evidence type="ECO:0000256" key="1">
    <source>
        <dbReference type="SAM" id="MobiDB-lite"/>
    </source>
</evidence>
<evidence type="ECO:0000313" key="6">
    <source>
        <dbReference type="Proteomes" id="UP000251314"/>
    </source>
</evidence>
<dbReference type="EMBL" id="RCMV01000104">
    <property type="protein sequence ID" value="KAG3224680.1"/>
    <property type="molecule type" value="Genomic_DNA"/>
</dbReference>
<protein>
    <submittedName>
        <fullName evidence="5">Uncharacterized protein</fullName>
    </submittedName>
</protein>
<dbReference type="STRING" id="29920.A0A329SWP6"/>
<feature type="region of interest" description="Disordered" evidence="1">
    <location>
        <begin position="1"/>
        <end position="41"/>
    </location>
</feature>
<name>A0A329SWP6_9STRA</name>
<dbReference type="AlphaFoldDB" id="A0A329SWP6"/>
<accession>A0A329SWP6</accession>